<dbReference type="Gene3D" id="1.10.10.10">
    <property type="entry name" value="Winged helix-like DNA-binding domain superfamily/Winged helix DNA-binding domain"/>
    <property type="match status" value="1"/>
</dbReference>
<dbReference type="InterPro" id="IPR039422">
    <property type="entry name" value="MarR/SlyA-like"/>
</dbReference>
<dbReference type="STRING" id="1223802.SUTH_00502"/>
<dbReference type="HOGENOM" id="CLU_083287_27_5_4"/>
<evidence type="ECO:0000313" key="3">
    <source>
        <dbReference type="Proteomes" id="UP000031637"/>
    </source>
</evidence>
<dbReference type="InterPro" id="IPR036390">
    <property type="entry name" value="WH_DNA-bd_sf"/>
</dbReference>
<gene>
    <name evidence="2" type="ORF">SUTH_00502</name>
</gene>
<protein>
    <submittedName>
        <fullName evidence="2">Putative transcriptional regulator, MarR family</fullName>
    </submittedName>
</protein>
<dbReference type="Pfam" id="PF01047">
    <property type="entry name" value="MarR"/>
    <property type="match status" value="1"/>
</dbReference>
<name>W0SBE7_9PROT</name>
<dbReference type="AlphaFoldDB" id="W0SBE7"/>
<dbReference type="Proteomes" id="UP000031637">
    <property type="component" value="Chromosome"/>
</dbReference>
<reference evidence="2 3" key="1">
    <citation type="journal article" date="2014" name="Syst. Appl. Microbiol.">
        <title>Complete genomes of freshwater sulfur oxidizers Sulfuricella denitrificans skB26 and Sulfuritalea hydrogenivorans sk43H: genetic insights into the sulfur oxidation pathway of betaproteobacteria.</title>
        <authorList>
            <person name="Watanabe T."/>
            <person name="Kojima H."/>
            <person name="Fukui M."/>
        </authorList>
    </citation>
    <scope>NUCLEOTIDE SEQUENCE [LARGE SCALE GENOMIC DNA]</scope>
    <source>
        <strain evidence="2">DSM22779</strain>
    </source>
</reference>
<dbReference type="GO" id="GO:0006950">
    <property type="term" value="P:response to stress"/>
    <property type="evidence" value="ECO:0007669"/>
    <property type="project" value="TreeGrafter"/>
</dbReference>
<dbReference type="InterPro" id="IPR000835">
    <property type="entry name" value="HTH_MarR-typ"/>
</dbReference>
<proteinExistence type="predicted"/>
<dbReference type="PROSITE" id="PS50995">
    <property type="entry name" value="HTH_MARR_2"/>
    <property type="match status" value="1"/>
</dbReference>
<dbReference type="PRINTS" id="PR00598">
    <property type="entry name" value="HTHMARR"/>
</dbReference>
<dbReference type="SUPFAM" id="SSF46785">
    <property type="entry name" value="Winged helix' DNA-binding domain"/>
    <property type="match status" value="1"/>
</dbReference>
<organism evidence="2 3">
    <name type="scientific">Sulfuritalea hydrogenivorans sk43H</name>
    <dbReference type="NCBI Taxonomy" id="1223802"/>
    <lineage>
        <taxon>Bacteria</taxon>
        <taxon>Pseudomonadati</taxon>
        <taxon>Pseudomonadota</taxon>
        <taxon>Betaproteobacteria</taxon>
        <taxon>Nitrosomonadales</taxon>
        <taxon>Sterolibacteriaceae</taxon>
        <taxon>Sulfuritalea</taxon>
    </lineage>
</organism>
<feature type="domain" description="HTH marR-type" evidence="1">
    <location>
        <begin position="21"/>
        <end position="160"/>
    </location>
</feature>
<dbReference type="GO" id="GO:0003700">
    <property type="term" value="F:DNA-binding transcription factor activity"/>
    <property type="evidence" value="ECO:0007669"/>
    <property type="project" value="InterPro"/>
</dbReference>
<dbReference type="InterPro" id="IPR036388">
    <property type="entry name" value="WH-like_DNA-bd_sf"/>
</dbReference>
<dbReference type="SMART" id="SM00347">
    <property type="entry name" value="HTH_MARR"/>
    <property type="match status" value="1"/>
</dbReference>
<dbReference type="PANTHER" id="PTHR33164">
    <property type="entry name" value="TRANSCRIPTIONAL REGULATOR, MARR FAMILY"/>
    <property type="match status" value="1"/>
</dbReference>
<keyword evidence="3" id="KW-1185">Reference proteome</keyword>
<sequence length="167" mass="18429">MALQKAIRTKMPRHEWSEAHASDTMPLMLHLHRAQGLAFAQALSVWARHGLTPAEFDVLATLRNSPPPFELTPSRLQASVIITSGGLTKVMRQLEDRNLVTRSQTNYDQRIKPIKLTRKGKHLVEAAMAELAATSGAWVKKILGAKEIALLTGLLGKFAEAVDSDEE</sequence>
<evidence type="ECO:0000259" key="1">
    <source>
        <dbReference type="PROSITE" id="PS50995"/>
    </source>
</evidence>
<dbReference type="KEGG" id="shd:SUTH_00502"/>
<evidence type="ECO:0000313" key="2">
    <source>
        <dbReference type="EMBL" id="BAO28316.1"/>
    </source>
</evidence>
<dbReference type="OrthoDB" id="32523at2"/>
<dbReference type="EMBL" id="AP012547">
    <property type="protein sequence ID" value="BAO28316.1"/>
    <property type="molecule type" value="Genomic_DNA"/>
</dbReference>
<accession>W0SBE7</accession>
<dbReference type="PANTHER" id="PTHR33164:SF104">
    <property type="entry name" value="TRANSCRIPTIONAL REGULATORY PROTEIN"/>
    <property type="match status" value="1"/>
</dbReference>